<evidence type="ECO:0000313" key="2">
    <source>
        <dbReference type="EMBL" id="GFT00565.1"/>
    </source>
</evidence>
<keyword evidence="3" id="KW-1185">Reference proteome</keyword>
<dbReference type="InterPro" id="IPR040676">
    <property type="entry name" value="DUF5641"/>
</dbReference>
<dbReference type="Proteomes" id="UP000887013">
    <property type="component" value="Unassembled WGS sequence"/>
</dbReference>
<protein>
    <submittedName>
        <fullName evidence="2">Integrase catalytic domain-containing protein</fullName>
    </submittedName>
</protein>
<dbReference type="OrthoDB" id="6571122at2759"/>
<gene>
    <name evidence="2" type="primary">AVEN_24705_1</name>
    <name evidence="2" type="ORF">NPIL_323231</name>
</gene>
<name>A0A8X6TES7_NEPPI</name>
<feature type="domain" description="DUF5641" evidence="1">
    <location>
        <begin position="32"/>
        <end position="87"/>
    </location>
</feature>
<evidence type="ECO:0000259" key="1">
    <source>
        <dbReference type="Pfam" id="PF18701"/>
    </source>
</evidence>
<sequence length="121" mass="14082">MTKYLQNEQESTTLPIQLLSESIRINLDDARTQQIDVVLIESTAKRVNWPLRKVVQLIERKDAEVRLAKIRTNHNDLLRPIQRLYPLEVISSFDEDLRQQIEGHTICDKRDESNISSDSSP</sequence>
<accession>A0A8X6TES7</accession>
<proteinExistence type="predicted"/>
<dbReference type="AlphaFoldDB" id="A0A8X6TES7"/>
<comment type="caution">
    <text evidence="2">The sequence shown here is derived from an EMBL/GenBank/DDBJ whole genome shotgun (WGS) entry which is preliminary data.</text>
</comment>
<organism evidence="2 3">
    <name type="scientific">Nephila pilipes</name>
    <name type="common">Giant wood spider</name>
    <name type="synonym">Nephila maculata</name>
    <dbReference type="NCBI Taxonomy" id="299642"/>
    <lineage>
        <taxon>Eukaryota</taxon>
        <taxon>Metazoa</taxon>
        <taxon>Ecdysozoa</taxon>
        <taxon>Arthropoda</taxon>
        <taxon>Chelicerata</taxon>
        <taxon>Arachnida</taxon>
        <taxon>Araneae</taxon>
        <taxon>Araneomorphae</taxon>
        <taxon>Entelegynae</taxon>
        <taxon>Araneoidea</taxon>
        <taxon>Nephilidae</taxon>
        <taxon>Nephila</taxon>
    </lineage>
</organism>
<reference evidence="2" key="1">
    <citation type="submission" date="2020-08" db="EMBL/GenBank/DDBJ databases">
        <title>Multicomponent nature underlies the extraordinary mechanical properties of spider dragline silk.</title>
        <authorList>
            <person name="Kono N."/>
            <person name="Nakamura H."/>
            <person name="Mori M."/>
            <person name="Yoshida Y."/>
            <person name="Ohtoshi R."/>
            <person name="Malay A.D."/>
            <person name="Moran D.A.P."/>
            <person name="Tomita M."/>
            <person name="Numata K."/>
            <person name="Arakawa K."/>
        </authorList>
    </citation>
    <scope>NUCLEOTIDE SEQUENCE</scope>
</reference>
<dbReference type="EMBL" id="BMAW01006796">
    <property type="protein sequence ID" value="GFT00565.1"/>
    <property type="molecule type" value="Genomic_DNA"/>
</dbReference>
<dbReference type="Pfam" id="PF18701">
    <property type="entry name" value="DUF5641"/>
    <property type="match status" value="1"/>
</dbReference>
<evidence type="ECO:0000313" key="3">
    <source>
        <dbReference type="Proteomes" id="UP000887013"/>
    </source>
</evidence>